<evidence type="ECO:0008006" key="4">
    <source>
        <dbReference type="Google" id="ProtNLM"/>
    </source>
</evidence>
<proteinExistence type="predicted"/>
<feature type="compositionally biased region" description="Pro residues" evidence="1">
    <location>
        <begin position="438"/>
        <end position="447"/>
    </location>
</feature>
<dbReference type="InterPro" id="IPR014752">
    <property type="entry name" value="Arrestin-like_C"/>
</dbReference>
<accession>A0ABR4FCY7</accession>
<dbReference type="Gene3D" id="2.60.40.640">
    <property type="match status" value="1"/>
</dbReference>
<organism evidence="2 3">
    <name type="scientific">Diaporthe vaccinii</name>
    <dbReference type="NCBI Taxonomy" id="105482"/>
    <lineage>
        <taxon>Eukaryota</taxon>
        <taxon>Fungi</taxon>
        <taxon>Dikarya</taxon>
        <taxon>Ascomycota</taxon>
        <taxon>Pezizomycotina</taxon>
        <taxon>Sordariomycetes</taxon>
        <taxon>Sordariomycetidae</taxon>
        <taxon>Diaporthales</taxon>
        <taxon>Diaporthaceae</taxon>
        <taxon>Diaporthe</taxon>
        <taxon>Diaporthe eres species complex</taxon>
    </lineage>
</organism>
<feature type="region of interest" description="Disordered" evidence="1">
    <location>
        <begin position="348"/>
        <end position="463"/>
    </location>
</feature>
<reference evidence="2 3" key="1">
    <citation type="submission" date="2024-03" db="EMBL/GenBank/DDBJ databases">
        <title>A high-quality draft genome sequence of Diaporthe vaccinii, a causative agent of upright dieback and viscid rot disease in cranberry plants.</title>
        <authorList>
            <person name="Sarrasin M."/>
            <person name="Lang B.F."/>
            <person name="Burger G."/>
        </authorList>
    </citation>
    <scope>NUCLEOTIDE SEQUENCE [LARGE SCALE GENOMIC DNA]</scope>
    <source>
        <strain evidence="2 3">IS7</strain>
    </source>
</reference>
<feature type="compositionally biased region" description="Low complexity" evidence="1">
    <location>
        <begin position="448"/>
        <end position="460"/>
    </location>
</feature>
<dbReference type="Proteomes" id="UP001600888">
    <property type="component" value="Unassembled WGS sequence"/>
</dbReference>
<evidence type="ECO:0000313" key="3">
    <source>
        <dbReference type="Proteomes" id="UP001600888"/>
    </source>
</evidence>
<comment type="caution">
    <text evidence="2">The sequence shown here is derived from an EMBL/GenBank/DDBJ whole genome shotgun (WGS) entry which is preliminary data.</text>
</comment>
<feature type="compositionally biased region" description="Basic and acidic residues" evidence="1">
    <location>
        <begin position="348"/>
        <end position="360"/>
    </location>
</feature>
<evidence type="ECO:0000256" key="1">
    <source>
        <dbReference type="SAM" id="MobiDB-lite"/>
    </source>
</evidence>
<protein>
    <recommendedName>
        <fullName evidence="4">Arrestin-like N-terminal domain-containing protein</fullName>
    </recommendedName>
</protein>
<dbReference type="EMBL" id="JBAWTH010000003">
    <property type="protein sequence ID" value="KAL2292376.1"/>
    <property type="molecule type" value="Genomic_DNA"/>
</dbReference>
<gene>
    <name evidence="2" type="ORF">FJTKL_09354</name>
</gene>
<sequence length="557" mass="59966">MPQAARTTGPHLDIHLDSIGRPYQPGDVITGRVVRRAHAVSPQASVTIQLLGRAKSKIVVTRYNGNNTTKSFYRSRYNFFDAGYMQTSQNLHQGPLHVPSSAEPVSWEFALGMPTHPSPRAVVREMKDPKACYLPLDAGNVADYPLPSSFSNSGHKGNTRFGTYVEYHLEATLVQQGGSSRHGDVITATLPIRIRAVPMPYPLTDFDLRRRSAQFAASSYRLVPGMETAELTFKQKSKKFFGSSKVPMFGFTLQHEAPAVIQLDNPAPVPFRLRVIPDSRRTSEVLHGVPQVVTLSSLELVLKADTCCIAPGHFGAHTGGDTVKHNIHLPVAFAGDVPAAVLRTTDREMKAKEPVRKEAANARAVYRPGTADGKQRAEPSQEEEQGESSASQSNQPPATVSEHKSAVEQVPAPSPRTEPEPEAESSSPPTYQPRIKEPLPPPPPAAPPAAAEQPPAYQLPKDLSRRGPLVIPSAWGTDGPWLDVGEAVGLRLHETHATALGRSIAATAADPICPGFTTYCIMHSHRLKWKMTVAVGGEAVSLEGEGGVSVVGPAGSG</sequence>
<name>A0ABR4FCY7_9PEZI</name>
<evidence type="ECO:0000313" key="2">
    <source>
        <dbReference type="EMBL" id="KAL2292376.1"/>
    </source>
</evidence>
<keyword evidence="3" id="KW-1185">Reference proteome</keyword>